<keyword evidence="8" id="KW-0812">Transmembrane</keyword>
<feature type="transmembrane region" description="Helical" evidence="8">
    <location>
        <begin position="276"/>
        <end position="297"/>
    </location>
</feature>
<dbReference type="SMART" id="SM00387">
    <property type="entry name" value="HATPase_c"/>
    <property type="match status" value="1"/>
</dbReference>
<dbReference type="PANTHER" id="PTHR41523:SF8">
    <property type="entry name" value="ETHYLENE RESPONSE SENSOR PROTEIN"/>
    <property type="match status" value="1"/>
</dbReference>
<keyword evidence="7" id="KW-0067">ATP-binding</keyword>
<evidence type="ECO:0000256" key="3">
    <source>
        <dbReference type="ARBA" id="ARBA00022553"/>
    </source>
</evidence>
<name>A0A368P6S9_9FLAO</name>
<evidence type="ECO:0000256" key="4">
    <source>
        <dbReference type="ARBA" id="ARBA00022679"/>
    </source>
</evidence>
<keyword evidence="6 10" id="KW-0418">Kinase</keyword>
<evidence type="ECO:0000256" key="2">
    <source>
        <dbReference type="ARBA" id="ARBA00012438"/>
    </source>
</evidence>
<dbReference type="SUPFAM" id="SSF55874">
    <property type="entry name" value="ATPase domain of HSP90 chaperone/DNA topoisomerase II/histidine kinase"/>
    <property type="match status" value="1"/>
</dbReference>
<dbReference type="Proteomes" id="UP000252249">
    <property type="component" value="Unassembled WGS sequence"/>
</dbReference>
<comment type="caution">
    <text evidence="10">The sequence shown here is derived from an EMBL/GenBank/DDBJ whole genome shotgun (WGS) entry which is preliminary data.</text>
</comment>
<evidence type="ECO:0000256" key="1">
    <source>
        <dbReference type="ARBA" id="ARBA00000085"/>
    </source>
</evidence>
<dbReference type="InterPro" id="IPR036890">
    <property type="entry name" value="HATPase_C_sf"/>
</dbReference>
<dbReference type="RefSeq" id="WP_113966016.1">
    <property type="nucleotide sequence ID" value="NZ_JAWWDI010000005.1"/>
</dbReference>
<dbReference type="EC" id="2.7.13.3" evidence="2"/>
<accession>A0A368P6S9</accession>
<dbReference type="InterPro" id="IPR003594">
    <property type="entry name" value="HATPase_dom"/>
</dbReference>
<keyword evidence="11" id="KW-1185">Reference proteome</keyword>
<sequence>MKLNKYLIVVILLLCFGGALLHQLISSYQELEENKLKDKLHKTHSDAIISAKAGFDVYAAIVSSIKSHIKNSPTFPNESELQNYLNDLLNEIKFNDSIVVSYNDKDHVFKYVITQKSIDPANIKGLSARELMSAHGLKEFEELMKSDSINLMTPINVKEGWVGFPFSFKVENKQETTNGYLTSILNVKYLLNYFYEGDKESEFVHKFIVKDSFDLTREVIYNETPIYNKHVDAEYYKNFNIPEDEFIYSNINVFGLDLKIGSAFKNKPDTSNMVVFFGYLWYILISLAIVIISHQYFGIKDLNIKLRGANADLEKSLVKIETLIKEIHHRIKNNMQMISGVLSLQQEESESKEVHSALDESISRIHSMALVHEQLYNSASLKEIKTKEYSEQLLEFVEKTIGVRNFNVKKIINIDKELIFDADTTANLGLILNELITNSYKFAFKKDKDNSLEISIFKESDHYTLEYSDSGSGLPDDFNFEESESLGVHLILILAEQLHGEMTYSNKGKNVFKVHFKPLEASFS</sequence>
<gene>
    <name evidence="10" type="ORF">DU428_07310</name>
</gene>
<dbReference type="Pfam" id="PF07568">
    <property type="entry name" value="HisKA_2"/>
    <property type="match status" value="1"/>
</dbReference>
<evidence type="ECO:0000256" key="5">
    <source>
        <dbReference type="ARBA" id="ARBA00022741"/>
    </source>
</evidence>
<dbReference type="OrthoDB" id="9767435at2"/>
<proteinExistence type="predicted"/>
<dbReference type="InterPro" id="IPR011495">
    <property type="entry name" value="Sig_transdc_His_kin_sub2_dim/P"/>
</dbReference>
<comment type="catalytic activity">
    <reaction evidence="1">
        <text>ATP + protein L-histidine = ADP + protein N-phospho-L-histidine.</text>
        <dbReference type="EC" id="2.7.13.3"/>
    </reaction>
</comment>
<evidence type="ECO:0000313" key="10">
    <source>
        <dbReference type="EMBL" id="RCU57595.1"/>
    </source>
</evidence>
<evidence type="ECO:0000256" key="6">
    <source>
        <dbReference type="ARBA" id="ARBA00022777"/>
    </source>
</evidence>
<feature type="domain" description="Histidine kinase/HSP90-like ATPase" evidence="9">
    <location>
        <begin position="423"/>
        <end position="520"/>
    </location>
</feature>
<dbReference type="AlphaFoldDB" id="A0A368P6S9"/>
<keyword evidence="5" id="KW-0547">Nucleotide-binding</keyword>
<dbReference type="PANTHER" id="PTHR41523">
    <property type="entry name" value="TWO-COMPONENT SYSTEM SENSOR PROTEIN"/>
    <property type="match status" value="1"/>
</dbReference>
<keyword evidence="8" id="KW-0472">Membrane</keyword>
<evidence type="ECO:0000256" key="7">
    <source>
        <dbReference type="ARBA" id="ARBA00022840"/>
    </source>
</evidence>
<keyword evidence="4" id="KW-0808">Transferase</keyword>
<protein>
    <recommendedName>
        <fullName evidence="2">histidine kinase</fullName>
        <ecNumber evidence="2">2.7.13.3</ecNumber>
    </recommendedName>
</protein>
<evidence type="ECO:0000259" key="9">
    <source>
        <dbReference type="SMART" id="SM00387"/>
    </source>
</evidence>
<reference evidence="10 11" key="1">
    <citation type="submission" date="2018-07" db="EMBL/GenBank/DDBJ databases">
        <title>Oceanihabitans testaceum sp. nov., isolated from marine sediment.</title>
        <authorList>
            <person name="Li C.-M."/>
        </authorList>
    </citation>
    <scope>NUCLEOTIDE SEQUENCE [LARGE SCALE GENOMIC DNA]</scope>
    <source>
        <strain evidence="10 11">S9-10</strain>
    </source>
</reference>
<evidence type="ECO:0000256" key="8">
    <source>
        <dbReference type="SAM" id="Phobius"/>
    </source>
</evidence>
<dbReference type="GO" id="GO:0005524">
    <property type="term" value="F:ATP binding"/>
    <property type="evidence" value="ECO:0007669"/>
    <property type="project" value="UniProtKB-KW"/>
</dbReference>
<evidence type="ECO:0000313" key="11">
    <source>
        <dbReference type="Proteomes" id="UP000252249"/>
    </source>
</evidence>
<dbReference type="Gene3D" id="3.30.450.20">
    <property type="entry name" value="PAS domain"/>
    <property type="match status" value="1"/>
</dbReference>
<dbReference type="Gene3D" id="3.30.565.10">
    <property type="entry name" value="Histidine kinase-like ATPase, C-terminal domain"/>
    <property type="match status" value="1"/>
</dbReference>
<organism evidence="10 11">
    <name type="scientific">Oceanihabitans sediminis</name>
    <dbReference type="NCBI Taxonomy" id="1812012"/>
    <lineage>
        <taxon>Bacteria</taxon>
        <taxon>Pseudomonadati</taxon>
        <taxon>Bacteroidota</taxon>
        <taxon>Flavobacteriia</taxon>
        <taxon>Flavobacteriales</taxon>
        <taxon>Flavobacteriaceae</taxon>
        <taxon>Oceanihabitans</taxon>
    </lineage>
</organism>
<keyword evidence="3" id="KW-0597">Phosphoprotein</keyword>
<keyword evidence="8" id="KW-1133">Transmembrane helix</keyword>
<dbReference type="EMBL" id="QPIG01000002">
    <property type="protein sequence ID" value="RCU57595.1"/>
    <property type="molecule type" value="Genomic_DNA"/>
</dbReference>
<dbReference type="GO" id="GO:0004673">
    <property type="term" value="F:protein histidine kinase activity"/>
    <property type="evidence" value="ECO:0007669"/>
    <property type="project" value="UniProtKB-EC"/>
</dbReference>